<evidence type="ECO:0000313" key="13">
    <source>
        <dbReference type="Proteomes" id="UP000001037"/>
    </source>
</evidence>
<feature type="domain" description="ATPase F1/V1/A1 complex alpha/beta subunit nucleotide-binding" evidence="9">
    <location>
        <begin position="139"/>
        <end position="357"/>
    </location>
</feature>
<dbReference type="GO" id="GO:0005886">
    <property type="term" value="C:plasma membrane"/>
    <property type="evidence" value="ECO:0007669"/>
    <property type="project" value="UniProtKB-SubCell"/>
</dbReference>
<dbReference type="SUPFAM" id="SSF47917">
    <property type="entry name" value="C-terminal domain of alpha and beta subunits of F1 ATP synthase"/>
    <property type="match status" value="1"/>
</dbReference>
<dbReference type="InterPro" id="IPR027417">
    <property type="entry name" value="P-loop_NTPase"/>
</dbReference>
<evidence type="ECO:0000256" key="4">
    <source>
        <dbReference type="ARBA" id="ARBA00022781"/>
    </source>
</evidence>
<dbReference type="InParanoid" id="G0EGS3"/>
<dbReference type="HOGENOM" id="CLU_022916_0_0_2"/>
<comment type="function">
    <text evidence="8">Component of the A-type ATP synthase that produces ATP from ADP in the presence of a proton gradient across the membrane. The B chain is a regulatory subunit.</text>
</comment>
<accession>G0EGS3</accession>
<dbReference type="InterPro" id="IPR000194">
    <property type="entry name" value="ATPase_F1/V1/A1_a/bsu_nucl-bd"/>
</dbReference>
<dbReference type="PANTHER" id="PTHR43389:SF4">
    <property type="entry name" value="V-TYPE PROTON ATPASE SUBUNIT B"/>
    <property type="match status" value="1"/>
</dbReference>
<keyword evidence="5 8" id="KW-0406">Ion transport</keyword>
<feature type="domain" description="ATPase F1/V1/A1 complex alpha/beta subunit N-terminal" evidence="10">
    <location>
        <begin position="18"/>
        <end position="82"/>
    </location>
</feature>
<dbReference type="CDD" id="cd18118">
    <property type="entry name" value="ATP-synt_V_A-type_beta_N"/>
    <property type="match status" value="1"/>
</dbReference>
<dbReference type="GO" id="GO:0005524">
    <property type="term" value="F:ATP binding"/>
    <property type="evidence" value="ECO:0007669"/>
    <property type="project" value="UniProtKB-UniRule"/>
</dbReference>
<evidence type="ECO:0000259" key="10">
    <source>
        <dbReference type="Pfam" id="PF02874"/>
    </source>
</evidence>
<name>G0EGS3_PYRF1</name>
<dbReference type="RefSeq" id="WP_014026898.1">
    <property type="nucleotide sequence ID" value="NC_015931.1"/>
</dbReference>
<keyword evidence="6 8" id="KW-0472">Membrane</keyword>
<evidence type="ECO:0000313" key="12">
    <source>
        <dbReference type="EMBL" id="AEM39221.1"/>
    </source>
</evidence>
<evidence type="ECO:0000256" key="7">
    <source>
        <dbReference type="ARBA" id="ARBA00023310"/>
    </source>
</evidence>
<reference evidence="12 13" key="1">
    <citation type="journal article" date="2011" name="Stand. Genomic Sci.">
        <title>Complete genome sequence of the hyperthermophilic chemolithoautotroph Pyrolobus fumarii type strain (1A).</title>
        <authorList>
            <person name="Anderson I."/>
            <person name="Goker M."/>
            <person name="Nolan M."/>
            <person name="Lucas S."/>
            <person name="Hammon N."/>
            <person name="Deshpande S."/>
            <person name="Cheng J.F."/>
            <person name="Tapia R."/>
            <person name="Han C."/>
            <person name="Goodwin L."/>
            <person name="Pitluck S."/>
            <person name="Huntemann M."/>
            <person name="Liolios K."/>
            <person name="Ivanova N."/>
            <person name="Pagani I."/>
            <person name="Mavromatis K."/>
            <person name="Ovchinikova G."/>
            <person name="Pati A."/>
            <person name="Chen A."/>
            <person name="Palaniappan K."/>
            <person name="Land M."/>
            <person name="Hauser L."/>
            <person name="Brambilla E.M."/>
            <person name="Huber H."/>
            <person name="Yasawong M."/>
            <person name="Rohde M."/>
            <person name="Spring S."/>
            <person name="Abt B."/>
            <person name="Sikorski J."/>
            <person name="Wirth R."/>
            <person name="Detter J.C."/>
            <person name="Woyke T."/>
            <person name="Bristow J."/>
            <person name="Eisen J.A."/>
            <person name="Markowitz V."/>
            <person name="Hugenholtz P."/>
            <person name="Kyrpides N.C."/>
            <person name="Klenk H.P."/>
            <person name="Lapidus A."/>
        </authorList>
    </citation>
    <scope>NUCLEOTIDE SEQUENCE [LARGE SCALE GENOMIC DNA]</scope>
    <source>
        <strain evidence="13">DSM 11204 / 1A</strain>
    </source>
</reference>
<dbReference type="EMBL" id="CP002838">
    <property type="protein sequence ID" value="AEM39221.1"/>
    <property type="molecule type" value="Genomic_DNA"/>
</dbReference>
<dbReference type="KEGG" id="pfm:Pyrfu_1363"/>
<proteinExistence type="inferred from homology"/>
<comment type="subunit">
    <text evidence="8">Has multiple subunits with at least A(3), B(3), C, D, E, F, H, I and proteolipid K(x).</text>
</comment>
<dbReference type="GO" id="GO:0046961">
    <property type="term" value="F:proton-transporting ATPase activity, rotational mechanism"/>
    <property type="evidence" value="ECO:0007669"/>
    <property type="project" value="TreeGrafter"/>
</dbReference>
<dbReference type="NCBIfam" id="TIGR01041">
    <property type="entry name" value="ATP_syn_B_arch"/>
    <property type="match status" value="1"/>
</dbReference>
<dbReference type="AlphaFoldDB" id="G0EGS3"/>
<evidence type="ECO:0000256" key="6">
    <source>
        <dbReference type="ARBA" id="ARBA00023136"/>
    </source>
</evidence>
<evidence type="ECO:0000259" key="11">
    <source>
        <dbReference type="Pfam" id="PF22919"/>
    </source>
</evidence>
<evidence type="ECO:0000256" key="8">
    <source>
        <dbReference type="HAMAP-Rule" id="MF_00310"/>
    </source>
</evidence>
<dbReference type="InterPro" id="IPR020003">
    <property type="entry name" value="ATPase_a/bsu_AS"/>
</dbReference>
<evidence type="ECO:0000256" key="1">
    <source>
        <dbReference type="ARBA" id="ARBA00008936"/>
    </source>
</evidence>
<dbReference type="InterPro" id="IPR055190">
    <property type="entry name" value="ATP-synt_VA_C"/>
</dbReference>
<evidence type="ECO:0000256" key="5">
    <source>
        <dbReference type="ARBA" id="ARBA00023065"/>
    </source>
</evidence>
<dbReference type="InterPro" id="IPR004100">
    <property type="entry name" value="ATPase_F1/V1/A1_a/bsu_N"/>
</dbReference>
<dbReference type="Pfam" id="PF00006">
    <property type="entry name" value="ATP-synt_ab"/>
    <property type="match status" value="1"/>
</dbReference>
<keyword evidence="3 8" id="KW-1003">Cell membrane</keyword>
<dbReference type="GeneID" id="11138548"/>
<dbReference type="HAMAP" id="MF_00310">
    <property type="entry name" value="ATP_synth_B_arch"/>
    <property type="match status" value="1"/>
</dbReference>
<dbReference type="NCBIfam" id="NF003235">
    <property type="entry name" value="PRK04196.1"/>
    <property type="match status" value="1"/>
</dbReference>
<dbReference type="SUPFAM" id="SSF52540">
    <property type="entry name" value="P-loop containing nucleoside triphosphate hydrolases"/>
    <property type="match status" value="1"/>
</dbReference>
<keyword evidence="7 8" id="KW-0066">ATP synthesis</keyword>
<dbReference type="Pfam" id="PF02874">
    <property type="entry name" value="ATP-synt_ab_N"/>
    <property type="match status" value="1"/>
</dbReference>
<dbReference type="FunCoup" id="G0EGS3">
    <property type="interactions" value="76"/>
</dbReference>
<dbReference type="Pfam" id="PF22919">
    <property type="entry name" value="ATP-synt_VA_C"/>
    <property type="match status" value="1"/>
</dbReference>
<dbReference type="InterPro" id="IPR005724">
    <property type="entry name" value="ATPase_A1-cplx_bsu"/>
</dbReference>
<dbReference type="Proteomes" id="UP000001037">
    <property type="component" value="Chromosome"/>
</dbReference>
<dbReference type="Gene3D" id="3.40.50.12240">
    <property type="match status" value="1"/>
</dbReference>
<dbReference type="GO" id="GO:0046933">
    <property type="term" value="F:proton-transporting ATP synthase activity, rotational mechanism"/>
    <property type="evidence" value="ECO:0007669"/>
    <property type="project" value="UniProtKB-UniRule"/>
</dbReference>
<dbReference type="eggNOG" id="arCOG00865">
    <property type="taxonomic scope" value="Archaea"/>
</dbReference>
<keyword evidence="4 8" id="KW-0375">Hydrogen ion transport</keyword>
<feature type="domain" description="ATP synthase A/B type C-terminal" evidence="11">
    <location>
        <begin position="362"/>
        <end position="461"/>
    </location>
</feature>
<sequence length="472" mass="52554">MAAIGKKTWVREYESIGEIRGPLLIVEGVRDAAYDEIVEVELPTGEKRRGRVLDTAFGMAVVQVFEGTTGIPKTGTKVRFLGRTLEVRVSEEMLGRIFDGLGNPIDGGPPIIGGEKRDVNGEPLNPAARDVPEDPIQTGVSAIDGMNTLVRGQKLPIFSGSGLPHNMLAAQIARQATVRGEEEGFAVVFAAIGVKHDEAIFFRKFFEETGALKRVAMFINLADEPPMVRLVTPRVALTLAEYLAFEKDMHVLVIITDMTNYCEALREISAAREEVPGRQGYPGYMYSDLASIYERAGRAIGKKGSITQMPILTMPNDDITHPIPDLTGYITEGQIVLDRNLWNKGIYPPINVLMSLSRLMRDGIGPGKTREDHADVANQLFAAYARAQELRQLATIVGEESLSEVDRKYLKFADEFERRFLSQGFYENRSFEETLDIAWEVLSILPESELTNIKEEFIKKYHPKYRGQKAGQ</sequence>
<comment type="subcellular location">
    <subcellularLocation>
        <location evidence="8">Cell membrane</location>
        <topology evidence="8">Peripheral membrane protein</topology>
    </subcellularLocation>
</comment>
<evidence type="ECO:0000256" key="3">
    <source>
        <dbReference type="ARBA" id="ARBA00022475"/>
    </source>
</evidence>
<dbReference type="PROSITE" id="PS00152">
    <property type="entry name" value="ATPASE_ALPHA_BETA"/>
    <property type="match status" value="1"/>
</dbReference>
<keyword evidence="2 8" id="KW-0813">Transport</keyword>
<dbReference type="CDD" id="cd01135">
    <property type="entry name" value="V_A-ATPase_B"/>
    <property type="match status" value="1"/>
</dbReference>
<dbReference type="STRING" id="694429.Pyrfu_1363"/>
<dbReference type="GO" id="GO:0033178">
    <property type="term" value="C:proton-transporting two-sector ATPase complex, catalytic domain"/>
    <property type="evidence" value="ECO:0007669"/>
    <property type="project" value="InterPro"/>
</dbReference>
<keyword evidence="13" id="KW-1185">Reference proteome</keyword>
<dbReference type="InterPro" id="IPR022879">
    <property type="entry name" value="V-ATPase_su_B/beta"/>
</dbReference>
<dbReference type="PANTHER" id="PTHR43389">
    <property type="entry name" value="V-TYPE PROTON ATPASE SUBUNIT B"/>
    <property type="match status" value="1"/>
</dbReference>
<evidence type="ECO:0000259" key="9">
    <source>
        <dbReference type="Pfam" id="PF00006"/>
    </source>
</evidence>
<dbReference type="GO" id="GO:0042777">
    <property type="term" value="P:proton motive force-driven plasma membrane ATP synthesis"/>
    <property type="evidence" value="ECO:0007669"/>
    <property type="project" value="UniProtKB-UniRule"/>
</dbReference>
<protein>
    <recommendedName>
        <fullName evidence="8">A-type ATP synthase subunit B</fullName>
    </recommendedName>
</protein>
<dbReference type="PIRSF" id="PIRSF039114">
    <property type="entry name" value="V-ATPsynth_beta/V-ATPase_B"/>
    <property type="match status" value="1"/>
</dbReference>
<dbReference type="CDD" id="cd18112">
    <property type="entry name" value="ATP-synt_V_A-type_beta_C"/>
    <property type="match status" value="1"/>
</dbReference>
<evidence type="ECO:0000256" key="2">
    <source>
        <dbReference type="ARBA" id="ARBA00022448"/>
    </source>
</evidence>
<gene>
    <name evidence="8" type="primary">atpB</name>
    <name evidence="12" type="ordered locus">Pyrfu_1363</name>
</gene>
<comment type="similarity">
    <text evidence="1 8">Belongs to the ATPase alpha/beta chains family.</text>
</comment>
<organism evidence="12 13">
    <name type="scientific">Pyrolobus fumarii (strain DSM 11204 / 1A)</name>
    <dbReference type="NCBI Taxonomy" id="694429"/>
    <lineage>
        <taxon>Archaea</taxon>
        <taxon>Thermoproteota</taxon>
        <taxon>Thermoprotei</taxon>
        <taxon>Desulfurococcales</taxon>
        <taxon>Pyrodictiaceae</taxon>
        <taxon>Pyrolobus</taxon>
    </lineage>
</organism>